<feature type="signal peptide" evidence="1">
    <location>
        <begin position="1"/>
        <end position="19"/>
    </location>
</feature>
<evidence type="ECO:0000256" key="1">
    <source>
        <dbReference type="SAM" id="SignalP"/>
    </source>
</evidence>
<organism evidence="2 3">
    <name type="scientific">Strongyloides venezuelensis</name>
    <name type="common">Threadworm</name>
    <dbReference type="NCBI Taxonomy" id="75913"/>
    <lineage>
        <taxon>Eukaryota</taxon>
        <taxon>Metazoa</taxon>
        <taxon>Ecdysozoa</taxon>
        <taxon>Nematoda</taxon>
        <taxon>Chromadorea</taxon>
        <taxon>Rhabditida</taxon>
        <taxon>Tylenchina</taxon>
        <taxon>Panagrolaimomorpha</taxon>
        <taxon>Strongyloidoidea</taxon>
        <taxon>Strongyloididae</taxon>
        <taxon>Strongyloides</taxon>
    </lineage>
</organism>
<keyword evidence="2" id="KW-1185">Reference proteome</keyword>
<dbReference type="WBParaSite" id="SVE_0763800.1">
    <property type="protein sequence ID" value="SVE_0763800.1"/>
    <property type="gene ID" value="SVE_0763800"/>
</dbReference>
<reference evidence="2" key="1">
    <citation type="submission" date="2014-07" db="EMBL/GenBank/DDBJ databases">
        <authorList>
            <person name="Martin A.A"/>
            <person name="De Silva N."/>
        </authorList>
    </citation>
    <scope>NUCLEOTIDE SEQUENCE</scope>
</reference>
<evidence type="ECO:0000313" key="2">
    <source>
        <dbReference type="Proteomes" id="UP000035680"/>
    </source>
</evidence>
<dbReference type="Proteomes" id="UP000035680">
    <property type="component" value="Unassembled WGS sequence"/>
</dbReference>
<keyword evidence="1" id="KW-0732">Signal</keyword>
<feature type="chain" id="PRO_5005329594" evidence="1">
    <location>
        <begin position="20"/>
        <end position="145"/>
    </location>
</feature>
<reference evidence="3" key="2">
    <citation type="submission" date="2015-08" db="UniProtKB">
        <authorList>
            <consortium name="WormBaseParasite"/>
        </authorList>
    </citation>
    <scope>IDENTIFICATION</scope>
</reference>
<dbReference type="AlphaFoldDB" id="A0A0K0FFJ5"/>
<protein>
    <submittedName>
        <fullName evidence="3">Secreted protein</fullName>
    </submittedName>
</protein>
<sequence length="145" mass="16128">MKFLSIFILASSFVAIMHGYIYICNNNNNRHACMLTMTADEDAFKKNVMSKLSPIDVLTCEFGLSEFSNNAERLNQTTINLKDMVNQTVMEEIVKELGLKYENPTNISLVTREDMDALTSQSTKNALSGILSSIPGLGYLLSFLG</sequence>
<name>A0A0K0FFJ5_STRVS</name>
<proteinExistence type="predicted"/>
<evidence type="ECO:0000313" key="3">
    <source>
        <dbReference type="WBParaSite" id="SVE_0763800.1"/>
    </source>
</evidence>
<accession>A0A0K0FFJ5</accession>